<keyword evidence="4" id="KW-0812">Transmembrane</keyword>
<keyword evidence="4" id="KW-0472">Membrane</keyword>
<dbReference type="PANTHER" id="PTHR43547:SF2">
    <property type="entry name" value="HYBRID SIGNAL TRANSDUCTION HISTIDINE KINASE C"/>
    <property type="match status" value="1"/>
</dbReference>
<dbReference type="Gene3D" id="2.130.10.10">
    <property type="entry name" value="YVTN repeat-like/Quinoprotein amine dehydrogenase"/>
    <property type="match status" value="2"/>
</dbReference>
<dbReference type="OrthoDB" id="8676692at2"/>
<organism evidence="6 7">
    <name type="scientific">Chryseobacterium elymi</name>
    <dbReference type="NCBI Taxonomy" id="395936"/>
    <lineage>
        <taxon>Bacteria</taxon>
        <taxon>Pseudomonadati</taxon>
        <taxon>Bacteroidota</taxon>
        <taxon>Flavobacteriia</taxon>
        <taxon>Flavobacteriales</taxon>
        <taxon>Weeksellaceae</taxon>
        <taxon>Chryseobacterium group</taxon>
        <taxon>Chryseobacterium</taxon>
    </lineage>
</organism>
<keyword evidence="7" id="KW-1185">Reference proteome</keyword>
<dbReference type="InterPro" id="IPR036890">
    <property type="entry name" value="HATPase_C_sf"/>
</dbReference>
<dbReference type="PROSITE" id="PS50109">
    <property type="entry name" value="HIS_KIN"/>
    <property type="match status" value="1"/>
</dbReference>
<evidence type="ECO:0000313" key="7">
    <source>
        <dbReference type="Proteomes" id="UP000257030"/>
    </source>
</evidence>
<dbReference type="EC" id="2.7.13.3" evidence="2"/>
<dbReference type="InterPro" id="IPR015943">
    <property type="entry name" value="WD40/YVTN_repeat-like_dom_sf"/>
</dbReference>
<evidence type="ECO:0000259" key="5">
    <source>
        <dbReference type="PROSITE" id="PS50109"/>
    </source>
</evidence>
<dbReference type="SMART" id="SM00387">
    <property type="entry name" value="HATPase_c"/>
    <property type="match status" value="1"/>
</dbReference>
<dbReference type="InterPro" id="IPR011110">
    <property type="entry name" value="Reg_prop"/>
</dbReference>
<dbReference type="InterPro" id="IPR036097">
    <property type="entry name" value="HisK_dim/P_sf"/>
</dbReference>
<keyword evidence="4" id="KW-1133">Transmembrane helix</keyword>
<dbReference type="InterPro" id="IPR005467">
    <property type="entry name" value="His_kinase_dom"/>
</dbReference>
<dbReference type="Gene3D" id="1.10.287.130">
    <property type="match status" value="1"/>
</dbReference>
<keyword evidence="3" id="KW-0597">Phosphoprotein</keyword>
<dbReference type="SUPFAM" id="SSF47384">
    <property type="entry name" value="Homodimeric domain of signal transducing histidine kinase"/>
    <property type="match status" value="1"/>
</dbReference>
<dbReference type="GO" id="GO:0000155">
    <property type="term" value="F:phosphorelay sensor kinase activity"/>
    <property type="evidence" value="ECO:0007669"/>
    <property type="project" value="InterPro"/>
</dbReference>
<dbReference type="Pfam" id="PF02518">
    <property type="entry name" value="HATPase_c"/>
    <property type="match status" value="1"/>
</dbReference>
<comment type="caution">
    <text evidence="6">The sequence shown here is derived from an EMBL/GenBank/DDBJ whole genome shotgun (WGS) entry which is preliminary data.</text>
</comment>
<dbReference type="EMBL" id="QNUH01000008">
    <property type="protein sequence ID" value="REC77503.1"/>
    <property type="molecule type" value="Genomic_DNA"/>
</dbReference>
<dbReference type="Pfam" id="PF07494">
    <property type="entry name" value="Reg_prop"/>
    <property type="match status" value="1"/>
</dbReference>
<protein>
    <recommendedName>
        <fullName evidence="2">histidine kinase</fullName>
        <ecNumber evidence="2">2.7.13.3</ecNumber>
    </recommendedName>
</protein>
<evidence type="ECO:0000256" key="3">
    <source>
        <dbReference type="ARBA" id="ARBA00022553"/>
    </source>
</evidence>
<dbReference type="InterPro" id="IPR013783">
    <property type="entry name" value="Ig-like_fold"/>
</dbReference>
<comment type="catalytic activity">
    <reaction evidence="1">
        <text>ATP + protein L-histidine = ADP + protein N-phospho-L-histidine.</text>
        <dbReference type="EC" id="2.7.13.3"/>
    </reaction>
</comment>
<dbReference type="Gene3D" id="2.60.40.10">
    <property type="entry name" value="Immunoglobulins"/>
    <property type="match status" value="1"/>
</dbReference>
<dbReference type="InterPro" id="IPR003594">
    <property type="entry name" value="HATPase_dom"/>
</dbReference>
<evidence type="ECO:0000313" key="6">
    <source>
        <dbReference type="EMBL" id="REC77503.1"/>
    </source>
</evidence>
<dbReference type="Proteomes" id="UP000257030">
    <property type="component" value="Unassembled WGS sequence"/>
</dbReference>
<evidence type="ECO:0000256" key="4">
    <source>
        <dbReference type="SAM" id="Phobius"/>
    </source>
</evidence>
<name>A0A3D9DHN2_9FLAO</name>
<feature type="domain" description="Histidine kinase" evidence="5">
    <location>
        <begin position="782"/>
        <end position="996"/>
    </location>
</feature>
<accession>A0A3D9DHN2</accession>
<proteinExistence type="predicted"/>
<dbReference type="PANTHER" id="PTHR43547">
    <property type="entry name" value="TWO-COMPONENT HISTIDINE KINASE"/>
    <property type="match status" value="1"/>
</dbReference>
<evidence type="ECO:0000256" key="1">
    <source>
        <dbReference type="ARBA" id="ARBA00000085"/>
    </source>
</evidence>
<dbReference type="AlphaFoldDB" id="A0A3D9DHN2"/>
<dbReference type="RefSeq" id="WP_116012111.1">
    <property type="nucleotide sequence ID" value="NZ_QNUH01000008.1"/>
</dbReference>
<dbReference type="CDD" id="cd00082">
    <property type="entry name" value="HisKA"/>
    <property type="match status" value="1"/>
</dbReference>
<gene>
    <name evidence="6" type="ORF">DRF60_10980</name>
</gene>
<dbReference type="SUPFAM" id="SSF55874">
    <property type="entry name" value="ATPase domain of HSP90 chaperone/DNA topoisomerase II/histidine kinase"/>
    <property type="match status" value="1"/>
</dbReference>
<reference evidence="6 7" key="1">
    <citation type="journal article" date="2010" name="Syst. Appl. Microbiol.">
        <title>Four new species of Chryseobacterium from the rhizosphere of coastal sand dune plants, Chryseobacterium elymi sp. nov., Chryseobacterium hagamense sp. nov., Chryseobacterium lathyri sp. nov. and Chryseobacterium rhizosphaerae sp. nov.</title>
        <authorList>
            <person name="Cho S.H."/>
            <person name="Lee K.S."/>
            <person name="Shin D.S."/>
            <person name="Han J.H."/>
            <person name="Park K.S."/>
            <person name="Lee C.H."/>
            <person name="Park K.H."/>
            <person name="Kim S.B."/>
        </authorList>
    </citation>
    <scope>NUCLEOTIDE SEQUENCE [LARGE SCALE GENOMIC DNA]</scope>
    <source>
        <strain evidence="6 7">KCTC 22547</strain>
    </source>
</reference>
<dbReference type="InterPro" id="IPR003661">
    <property type="entry name" value="HisK_dim/P_dom"/>
</dbReference>
<evidence type="ECO:0000256" key="2">
    <source>
        <dbReference type="ARBA" id="ARBA00012438"/>
    </source>
</evidence>
<feature type="transmembrane region" description="Helical" evidence="4">
    <location>
        <begin position="713"/>
        <end position="732"/>
    </location>
</feature>
<sequence length="1005" mass="117324">MRISILIIFLLYFQKLYGQNVSSWYNTENGLPQNSVKAIVKDKYGFIWLSTDNGIVQYDGSVFTIHNKLAVTNLHFENFYGNVSNDSIIVYNNNDENKILIRKRKVQPITKRTSTKTFTKEKFNFLKRISKNSPESKYGSNTKYYIKTSSGRYSFYNNRIIYTDEKNRQTKVPVVTTNLSNIFLNEEDTLFLTDSKKRKTYQIYKGKLTTLTRATLFNDPETKIYWQQITGQTFIINNNNIYLLQGNKNDDLQLKFLITYKNFGNQFFNSMFYDKDFERLYLGSVTKGLNIVQLNQFFTAQKKIHFVDEVSGSSIPFNKNTIIDPYGYEVNKHGLVKNHHFGINDKHFMFYDDSGNILYKNDDYVVRRYKSTQYTTTHSIHFPGLIGFFKSADQFAVSATDLTHSYLHLFENEELKTINTTLEFTGFVNSFLQYSNDEFLIGCSDGLYSGRLKQKIAAQVAKEINVKNIIRTSDGQIWITTNKDGFFLFRDKKLFKMPLDQNSYLNSAHYILGDTQGYYWISSNNGLFRVAKKQLLKYSENNKTPVFYYRFTKNDGLLTAEFNGGSMPDAYSLENGEFVFPSMEGFVFFDPKNIKAYYPDKKSIYVERVRINDSDIAYFSKDLILENNYKHADIFIDIPYYSNSYNLRVEAKIEGQDADWRQIEIKNERKYTISNLKPGNYTLQLRVQVSPEGSYAYRTVKIKIKPLFYQTTAFKLAVTILFLFIFIAIIYTRTKFLQIRNRLLKKKVSNIKIALKESTQHLEAVKNDMQKESEYQKKLIEAISHDISTPVKFIAMMSQKLTDVREADLQKEYFDSIHQSSEELYNFTMHLKEYSDLFGTYDVYEKDEYPISEILMAKQKLFNEVSKSQNSRIEVIEKSDIYCRFNKSILSCIVHNLVDNAVKNTSEGIIYIIVEDNQEKITLKIADTGKGMSQEQLTYYNGLYQMSMNDDIIKFRNYGLGLHMVIYLVKKMYADILFSENYPGGTAVEVNIYKNKMNGKTNFNS</sequence>
<dbReference type="Gene3D" id="3.30.565.10">
    <property type="entry name" value="Histidine kinase-like ATPase, C-terminal domain"/>
    <property type="match status" value="1"/>
</dbReference>